<organism evidence="12">
    <name type="scientific">Brachypodium distachyon</name>
    <name type="common">Purple false brome</name>
    <name type="synonym">Trachynia distachya</name>
    <dbReference type="NCBI Taxonomy" id="15368"/>
    <lineage>
        <taxon>Eukaryota</taxon>
        <taxon>Viridiplantae</taxon>
        <taxon>Streptophyta</taxon>
        <taxon>Embryophyta</taxon>
        <taxon>Tracheophyta</taxon>
        <taxon>Spermatophyta</taxon>
        <taxon>Magnoliopsida</taxon>
        <taxon>Liliopsida</taxon>
        <taxon>Poales</taxon>
        <taxon>Poaceae</taxon>
        <taxon>BOP clade</taxon>
        <taxon>Pooideae</taxon>
        <taxon>Stipodae</taxon>
        <taxon>Brachypodieae</taxon>
        <taxon>Brachypodium</taxon>
    </lineage>
</organism>
<dbReference type="Pfam" id="PF00931">
    <property type="entry name" value="NB-ARC"/>
    <property type="match status" value="1"/>
</dbReference>
<dbReference type="InterPro" id="IPR055414">
    <property type="entry name" value="LRR_R13L4/SHOC2-like"/>
</dbReference>
<evidence type="ECO:0000256" key="6">
    <source>
        <dbReference type="ARBA" id="ARBA00023054"/>
    </source>
</evidence>
<feature type="chain" id="PRO_5044546116" description="NB-ARC domain-containing protein" evidence="7">
    <location>
        <begin position="17"/>
        <end position="933"/>
    </location>
</feature>
<evidence type="ECO:0008006" key="15">
    <source>
        <dbReference type="Google" id="ProtNLM"/>
    </source>
</evidence>
<evidence type="ECO:0000256" key="3">
    <source>
        <dbReference type="ARBA" id="ARBA00022737"/>
    </source>
</evidence>
<evidence type="ECO:0000259" key="10">
    <source>
        <dbReference type="Pfam" id="PF23559"/>
    </source>
</evidence>
<dbReference type="GO" id="GO:0042742">
    <property type="term" value="P:defense response to bacterium"/>
    <property type="evidence" value="ECO:0007669"/>
    <property type="project" value="UniProtKB-ARBA"/>
</dbReference>
<keyword evidence="3" id="KW-0677">Repeat</keyword>
<dbReference type="SUPFAM" id="SSF52540">
    <property type="entry name" value="P-loop containing nucleoside triphosphate hydrolases"/>
    <property type="match status" value="1"/>
</dbReference>
<protein>
    <recommendedName>
        <fullName evidence="15">NB-ARC domain-containing protein</fullName>
    </recommendedName>
</protein>
<dbReference type="Gene3D" id="1.10.10.10">
    <property type="entry name" value="Winged helix-like DNA-binding domain superfamily/Winged helix DNA-binding domain"/>
    <property type="match status" value="1"/>
</dbReference>
<keyword evidence="5" id="KW-0611">Plant defense</keyword>
<evidence type="ECO:0000256" key="5">
    <source>
        <dbReference type="ARBA" id="ARBA00022821"/>
    </source>
</evidence>
<dbReference type="GO" id="GO:0098542">
    <property type="term" value="P:defense response to other organism"/>
    <property type="evidence" value="ECO:0000318"/>
    <property type="project" value="GO_Central"/>
</dbReference>
<comment type="similarity">
    <text evidence="1">Belongs to the disease resistance NB-LRR family.</text>
</comment>
<dbReference type="InterPro" id="IPR041118">
    <property type="entry name" value="Rx_N"/>
</dbReference>
<dbReference type="Gene3D" id="1.20.5.4130">
    <property type="match status" value="1"/>
</dbReference>
<evidence type="ECO:0000256" key="7">
    <source>
        <dbReference type="SAM" id="SignalP"/>
    </source>
</evidence>
<keyword evidence="14" id="KW-1185">Reference proteome</keyword>
<dbReference type="InterPro" id="IPR032675">
    <property type="entry name" value="LRR_dom_sf"/>
</dbReference>
<dbReference type="Pfam" id="PF18052">
    <property type="entry name" value="Rx_N"/>
    <property type="match status" value="1"/>
</dbReference>
<accession>A0A0Q3S622</accession>
<dbReference type="InterPro" id="IPR058922">
    <property type="entry name" value="WHD_DRP"/>
</dbReference>
<evidence type="ECO:0000313" key="13">
    <source>
        <dbReference type="EnsemblPlants" id="KQK20618"/>
    </source>
</evidence>
<dbReference type="EnsemblPlants" id="KQK20618">
    <property type="protein sequence ID" value="KQK20618"/>
    <property type="gene ID" value="BRADI_1g55672v3"/>
</dbReference>
<dbReference type="InterPro" id="IPR044974">
    <property type="entry name" value="Disease_R_plants"/>
</dbReference>
<reference evidence="12 13" key="1">
    <citation type="journal article" date="2010" name="Nature">
        <title>Genome sequencing and analysis of the model grass Brachypodium distachyon.</title>
        <authorList>
            <consortium name="International Brachypodium Initiative"/>
        </authorList>
    </citation>
    <scope>NUCLEOTIDE SEQUENCE [LARGE SCALE GENOMIC DNA]</scope>
    <source>
        <strain evidence="12">Bd21</strain>
        <strain evidence="13">cv. Bd21</strain>
    </source>
</reference>
<dbReference type="KEGG" id="bdi:100836724"/>
<evidence type="ECO:0000256" key="2">
    <source>
        <dbReference type="ARBA" id="ARBA00022614"/>
    </source>
</evidence>
<dbReference type="PRINTS" id="PR00364">
    <property type="entry name" value="DISEASERSIST"/>
</dbReference>
<dbReference type="InterPro" id="IPR002182">
    <property type="entry name" value="NB-ARC"/>
</dbReference>
<name>A0A0Q3S622_BRADI</name>
<dbReference type="InterPro" id="IPR036388">
    <property type="entry name" value="WH-like_DNA-bd_sf"/>
</dbReference>
<dbReference type="Gene3D" id="1.10.8.430">
    <property type="entry name" value="Helical domain of apoptotic protease-activating factors"/>
    <property type="match status" value="1"/>
</dbReference>
<evidence type="ECO:0000259" key="11">
    <source>
        <dbReference type="Pfam" id="PF23598"/>
    </source>
</evidence>
<evidence type="ECO:0000256" key="4">
    <source>
        <dbReference type="ARBA" id="ARBA00022741"/>
    </source>
</evidence>
<proteinExistence type="inferred from homology"/>
<keyword evidence="6" id="KW-0175">Coiled coil</keyword>
<evidence type="ECO:0000256" key="1">
    <source>
        <dbReference type="ARBA" id="ARBA00008894"/>
    </source>
</evidence>
<sequence>MAAAGILVSASTWAMGSLLLKLGAMLGDEYRLLREVRGDVRLLQDELEAMHAFLLRMSRVEDPDEQAKLRAKAVREMSYEIEDRVDKFMRLVDRPDESGGGGILKLIGDWGNLLTEMKTRRRIAKEVRGIKGQLNQASERYERYKIDESSLEPRNAKVDPRIVAVFRDASELIGIDGLRDDLVKWMSNEDHDSTNGLKVVSIVGYGGLGKTTLANQVYHKLGANFECKAFVSISRNPDMTKILNFIFSQIHNKGEAHTGTRDPQLIINRIREFLKDKRYCIIIDDIWDIPTYKILACSFVENSRGSRVVTTTRIYDVAKSCCSSDGDLVYNIKPLGVHDSKKLFFNRTFGCEEKCPPNLKEASEDILKKCGGLPLAINAISGLLVTRKTKEEWNHVRCSIIGFAQGKNSEVDAMNYILFLSYFDLPLYLRSCLLYLTMFPEDYKIERQRLVHRWISEGFIRGENGEDLAELAETYFHELINRSLIQPVDIGYDGKAPSCRIHDTILDFLIHKAVEENFCTQLRNNLKPCDRIRRLSLMGNEDERIIEQLDLSHARSLGVFGHNQRLPSPSRLKALRVLDICNCRGSGNHHVKEIVKLLQLRYLNISGTRISELPRQIGDLKYLETLNATVAQELSELPESITQLKRLARLFVPNKTKFPDRIANMTNLQELGNVNAFVQSLNFLEELGNLRNLRKLSIVWDTSCILKFDEASCKEKRLVSSLCKLETCKLRFLCITLSLRENDGFVGHLFVPDLSSIREINLYRGKICWITKWLISLVNLEKLSVIREEIELEDLEMLGSIATLVELVLYSGCLGPATITSRGFEQLERLRFNFGVAGLMFEVGAMPNLKKLDLQIYLSKFNPVGTTSNGFDFGIQHLSSLAWLRVTLYCIGARAADVEAAEIAFESMAEAHPNRPKLEMMRLFQGDMLQDDL</sequence>
<dbReference type="Gramene" id="KQK20618">
    <property type="protein sequence ID" value="KQK20618"/>
    <property type="gene ID" value="BRADI_1g55672v3"/>
</dbReference>
<dbReference type="InterPro" id="IPR042197">
    <property type="entry name" value="Apaf_helical"/>
</dbReference>
<dbReference type="PANTHER" id="PTHR23155:SF901">
    <property type="entry name" value="DISEASE RESISTANCE PROTEIN RPM1"/>
    <property type="match status" value="1"/>
</dbReference>
<dbReference type="RefSeq" id="XP_003561358.1">
    <property type="nucleotide sequence ID" value="XM_003561310.4"/>
</dbReference>
<dbReference type="Gene3D" id="3.40.50.300">
    <property type="entry name" value="P-loop containing nucleotide triphosphate hydrolases"/>
    <property type="match status" value="1"/>
</dbReference>
<dbReference type="Proteomes" id="UP000008810">
    <property type="component" value="Chromosome 1"/>
</dbReference>
<keyword evidence="4" id="KW-0547">Nucleotide-binding</keyword>
<evidence type="ECO:0000259" key="9">
    <source>
        <dbReference type="Pfam" id="PF18052"/>
    </source>
</evidence>
<evidence type="ECO:0000313" key="14">
    <source>
        <dbReference type="Proteomes" id="UP000008810"/>
    </source>
</evidence>
<dbReference type="PANTHER" id="PTHR23155">
    <property type="entry name" value="DISEASE RESISTANCE PROTEIN RP"/>
    <property type="match status" value="1"/>
</dbReference>
<keyword evidence="2" id="KW-0433">Leucine-rich repeat</keyword>
<dbReference type="InterPro" id="IPR027417">
    <property type="entry name" value="P-loop_NTPase"/>
</dbReference>
<keyword evidence="7" id="KW-0732">Signal</keyword>
<evidence type="ECO:0000259" key="8">
    <source>
        <dbReference type="Pfam" id="PF00931"/>
    </source>
</evidence>
<dbReference type="GO" id="GO:0002758">
    <property type="term" value="P:innate immune response-activating signaling pathway"/>
    <property type="evidence" value="ECO:0007669"/>
    <property type="project" value="UniProtKB-ARBA"/>
</dbReference>
<dbReference type="GeneID" id="100836724"/>
<reference evidence="13" key="3">
    <citation type="submission" date="2018-08" db="UniProtKB">
        <authorList>
            <consortium name="EnsemblPlants"/>
        </authorList>
    </citation>
    <scope>IDENTIFICATION</scope>
    <source>
        <strain evidence="13">cv. Bd21</strain>
    </source>
</reference>
<dbReference type="AlphaFoldDB" id="A0A0Q3S622"/>
<dbReference type="EMBL" id="CM000880">
    <property type="protein sequence ID" value="KQK20618.1"/>
    <property type="molecule type" value="Genomic_DNA"/>
</dbReference>
<dbReference type="Pfam" id="PF23559">
    <property type="entry name" value="WHD_DRP"/>
    <property type="match status" value="1"/>
</dbReference>
<dbReference type="OrthoDB" id="619113at2759"/>
<feature type="signal peptide" evidence="7">
    <location>
        <begin position="1"/>
        <end position="16"/>
    </location>
</feature>
<reference evidence="12" key="2">
    <citation type="submission" date="2017-06" db="EMBL/GenBank/DDBJ databases">
        <title>WGS assembly of Brachypodium distachyon.</title>
        <authorList>
            <consortium name="The International Brachypodium Initiative"/>
            <person name="Lucas S."/>
            <person name="Harmon-Smith M."/>
            <person name="Lail K."/>
            <person name="Tice H."/>
            <person name="Grimwood J."/>
            <person name="Bruce D."/>
            <person name="Barry K."/>
            <person name="Shu S."/>
            <person name="Lindquist E."/>
            <person name="Wang M."/>
            <person name="Pitluck S."/>
            <person name="Vogel J.P."/>
            <person name="Garvin D.F."/>
            <person name="Mockler T.C."/>
            <person name="Schmutz J."/>
            <person name="Rokhsar D."/>
            <person name="Bevan M.W."/>
        </authorList>
    </citation>
    <scope>NUCLEOTIDE SEQUENCE</scope>
    <source>
        <strain evidence="12">Bd21</strain>
    </source>
</reference>
<feature type="domain" description="Disease resistance R13L4/SHOC-2-like LRR" evidence="11">
    <location>
        <begin position="553"/>
        <end position="918"/>
    </location>
</feature>
<dbReference type="Pfam" id="PF23598">
    <property type="entry name" value="LRR_14"/>
    <property type="match status" value="1"/>
</dbReference>
<gene>
    <name evidence="13" type="primary">LOC100836724</name>
    <name evidence="12" type="ORF">BRADI_1g55672v3</name>
</gene>
<dbReference type="InterPro" id="IPR038005">
    <property type="entry name" value="RX-like_CC"/>
</dbReference>
<feature type="domain" description="NB-ARC" evidence="8">
    <location>
        <begin position="194"/>
        <end position="348"/>
    </location>
</feature>
<feature type="domain" description="Disease resistance N-terminal" evidence="9">
    <location>
        <begin position="14"/>
        <end position="97"/>
    </location>
</feature>
<dbReference type="GO" id="GO:0043531">
    <property type="term" value="F:ADP binding"/>
    <property type="evidence" value="ECO:0007669"/>
    <property type="project" value="InterPro"/>
</dbReference>
<dbReference type="GO" id="GO:0009626">
    <property type="term" value="P:plant-type hypersensitive response"/>
    <property type="evidence" value="ECO:0007669"/>
    <property type="project" value="UniProtKB-ARBA"/>
</dbReference>
<dbReference type="FunFam" id="1.10.10.10:FF:000322">
    <property type="entry name" value="Probable disease resistance protein At1g63360"/>
    <property type="match status" value="1"/>
</dbReference>
<dbReference type="Gene3D" id="3.80.10.10">
    <property type="entry name" value="Ribonuclease Inhibitor"/>
    <property type="match status" value="1"/>
</dbReference>
<evidence type="ECO:0000313" key="12">
    <source>
        <dbReference type="EMBL" id="KQK20618.1"/>
    </source>
</evidence>
<dbReference type="CDD" id="cd14798">
    <property type="entry name" value="RX-CC_like"/>
    <property type="match status" value="1"/>
</dbReference>
<dbReference type="SUPFAM" id="SSF52058">
    <property type="entry name" value="L domain-like"/>
    <property type="match status" value="1"/>
</dbReference>
<feature type="domain" description="Disease resistance protein winged helix" evidence="10">
    <location>
        <begin position="438"/>
        <end position="508"/>
    </location>
</feature>